<proteinExistence type="predicted"/>
<sequence length="143" mass="16406">MLLTLSFSYPWLAIYFRYLPLFSGKLISRTKQYTKPLSAFRQSRSGIWEYEEISEAAMTEVDLGAASAVAMGLLEKMVPFFTMWESPPASHLGSHFSNVLFRSTQLVLIKWDPVPDIWVVPATAAYQWNDDRLHSRPQATAEW</sequence>
<dbReference type="EMBL" id="JARKIB010000068">
    <property type="protein sequence ID" value="KAJ7749662.1"/>
    <property type="molecule type" value="Genomic_DNA"/>
</dbReference>
<name>A0AAD7ISP5_9AGAR</name>
<accession>A0AAD7ISP5</accession>
<keyword evidence="2" id="KW-1185">Reference proteome</keyword>
<gene>
    <name evidence="1" type="ORF">B0H16DRAFT_1461067</name>
</gene>
<evidence type="ECO:0000313" key="1">
    <source>
        <dbReference type="EMBL" id="KAJ7749662.1"/>
    </source>
</evidence>
<dbReference type="AlphaFoldDB" id="A0AAD7ISP5"/>
<organism evidence="1 2">
    <name type="scientific">Mycena metata</name>
    <dbReference type="NCBI Taxonomy" id="1033252"/>
    <lineage>
        <taxon>Eukaryota</taxon>
        <taxon>Fungi</taxon>
        <taxon>Dikarya</taxon>
        <taxon>Basidiomycota</taxon>
        <taxon>Agaricomycotina</taxon>
        <taxon>Agaricomycetes</taxon>
        <taxon>Agaricomycetidae</taxon>
        <taxon>Agaricales</taxon>
        <taxon>Marasmiineae</taxon>
        <taxon>Mycenaceae</taxon>
        <taxon>Mycena</taxon>
    </lineage>
</organism>
<evidence type="ECO:0000313" key="2">
    <source>
        <dbReference type="Proteomes" id="UP001215598"/>
    </source>
</evidence>
<protein>
    <submittedName>
        <fullName evidence="1">Uncharacterized protein</fullName>
    </submittedName>
</protein>
<dbReference type="Proteomes" id="UP001215598">
    <property type="component" value="Unassembled WGS sequence"/>
</dbReference>
<comment type="caution">
    <text evidence="1">The sequence shown here is derived from an EMBL/GenBank/DDBJ whole genome shotgun (WGS) entry which is preliminary data.</text>
</comment>
<reference evidence="1" key="1">
    <citation type="submission" date="2023-03" db="EMBL/GenBank/DDBJ databases">
        <title>Massive genome expansion in bonnet fungi (Mycena s.s.) driven by repeated elements and novel gene families across ecological guilds.</title>
        <authorList>
            <consortium name="Lawrence Berkeley National Laboratory"/>
            <person name="Harder C.B."/>
            <person name="Miyauchi S."/>
            <person name="Viragh M."/>
            <person name="Kuo A."/>
            <person name="Thoen E."/>
            <person name="Andreopoulos B."/>
            <person name="Lu D."/>
            <person name="Skrede I."/>
            <person name="Drula E."/>
            <person name="Henrissat B."/>
            <person name="Morin E."/>
            <person name="Kohler A."/>
            <person name="Barry K."/>
            <person name="LaButti K."/>
            <person name="Morin E."/>
            <person name="Salamov A."/>
            <person name="Lipzen A."/>
            <person name="Mereny Z."/>
            <person name="Hegedus B."/>
            <person name="Baldrian P."/>
            <person name="Stursova M."/>
            <person name="Weitz H."/>
            <person name="Taylor A."/>
            <person name="Grigoriev I.V."/>
            <person name="Nagy L.G."/>
            <person name="Martin F."/>
            <person name="Kauserud H."/>
        </authorList>
    </citation>
    <scope>NUCLEOTIDE SEQUENCE</scope>
    <source>
        <strain evidence="1">CBHHK182m</strain>
    </source>
</reference>